<sequence length="244" mass="27974">MKLLIIDNCESMGNNFTCFTLKRHSLYQIINYNELTYSEYLNNPKNIENNLKYFFLGEEYFFAGGGYYFTREDICGPAMKDRLMKEAGSEADSTAYFAVYFTAYITRLIKEDQVLIRTNSSCTGTLHQTAPEKLIEKFIRASTGEASGDTIKYLTKKMTGFAEISRHYQRPEYPEKSLPDFTDKVPERNKVSIHGSGFKTGVQICLRDYISTVYHIHYSCSSGEVYSLESISELSSPRIVYCLT</sequence>
<accession>A0A0F8IW64</accession>
<protein>
    <submittedName>
        <fullName evidence="1">Uncharacterized protein</fullName>
    </submittedName>
</protein>
<name>A0A0F8IW64_METMZ</name>
<dbReference type="RefSeq" id="WP_048049824.1">
    <property type="nucleotide sequence ID" value="NZ_JJPP01000013.1"/>
</dbReference>
<reference evidence="1 2" key="1">
    <citation type="journal article" date="2015" name="ISME J.">
        <title>Genomic and phenotypic differentiation among Methanosarcina mazei populations from Columbia River sediment.</title>
        <authorList>
            <person name="Youngblut N.D."/>
            <person name="Wirth J.S."/>
            <person name="Henriksen J.R."/>
            <person name="Smith M."/>
            <person name="Simon H."/>
            <person name="Metcalf W.W."/>
            <person name="Whitaker R.J."/>
        </authorList>
    </citation>
    <scope>NUCLEOTIDE SEQUENCE [LARGE SCALE GENOMIC DNA]</scope>
    <source>
        <strain evidence="1 2">3.H.A.2.4</strain>
    </source>
</reference>
<evidence type="ECO:0000313" key="2">
    <source>
        <dbReference type="Proteomes" id="UP000034817"/>
    </source>
</evidence>
<dbReference type="EMBL" id="JJPP01000013">
    <property type="protein sequence ID" value="KKG83649.1"/>
    <property type="molecule type" value="Genomic_DNA"/>
</dbReference>
<dbReference type="Proteomes" id="UP000034817">
    <property type="component" value="Unassembled WGS sequence"/>
</dbReference>
<proteinExistence type="predicted"/>
<organism evidence="1 2">
    <name type="scientific">Methanosarcina mazei</name>
    <name type="common">Methanosarcina frisia</name>
    <dbReference type="NCBI Taxonomy" id="2209"/>
    <lineage>
        <taxon>Archaea</taxon>
        <taxon>Methanobacteriati</taxon>
        <taxon>Methanobacteriota</taxon>
        <taxon>Stenosarchaea group</taxon>
        <taxon>Methanomicrobia</taxon>
        <taxon>Methanosarcinales</taxon>
        <taxon>Methanosarcinaceae</taxon>
        <taxon>Methanosarcina</taxon>
    </lineage>
</organism>
<dbReference type="PATRIC" id="fig|2209.72.peg.908"/>
<dbReference type="AlphaFoldDB" id="A0A0F8IW64"/>
<comment type="caution">
    <text evidence="1">The sequence shown here is derived from an EMBL/GenBank/DDBJ whole genome shotgun (WGS) entry which is preliminary data.</text>
</comment>
<evidence type="ECO:0000313" key="1">
    <source>
        <dbReference type="EMBL" id="KKG83649.1"/>
    </source>
</evidence>
<gene>
    <name evidence="1" type="ORF">DU55_04140</name>
</gene>